<proteinExistence type="predicted"/>
<keyword evidence="1" id="KW-0732">Signal</keyword>
<evidence type="ECO:0000259" key="2">
    <source>
        <dbReference type="Pfam" id="PF18962"/>
    </source>
</evidence>
<dbReference type="Pfam" id="PF18962">
    <property type="entry name" value="Por_Secre_tail"/>
    <property type="match status" value="1"/>
</dbReference>
<dbReference type="InterPro" id="IPR013431">
    <property type="entry name" value="Delta_60_rpt"/>
</dbReference>
<protein>
    <recommendedName>
        <fullName evidence="2">Secretion system C-terminal sorting domain-containing protein</fullName>
    </recommendedName>
</protein>
<comment type="caution">
    <text evidence="3">The sequence shown here is derived from an EMBL/GenBank/DDBJ whole genome shotgun (WGS) entry which is preliminary data.</text>
</comment>
<dbReference type="Proteomes" id="UP001501556">
    <property type="component" value="Unassembled WGS sequence"/>
</dbReference>
<gene>
    <name evidence="3" type="ORF">GCM10022407_30760</name>
</gene>
<name>A0ABP7QK68_9BACT</name>
<keyword evidence="4" id="KW-1185">Reference proteome</keyword>
<dbReference type="NCBIfam" id="TIGR04183">
    <property type="entry name" value="Por_Secre_tail"/>
    <property type="match status" value="1"/>
</dbReference>
<dbReference type="Pfam" id="PF17164">
    <property type="entry name" value="DUF5122"/>
    <property type="match status" value="12"/>
</dbReference>
<evidence type="ECO:0000313" key="3">
    <source>
        <dbReference type="EMBL" id="GAA3983473.1"/>
    </source>
</evidence>
<dbReference type="InterPro" id="IPR026444">
    <property type="entry name" value="Secre_tail"/>
</dbReference>
<dbReference type="NCBIfam" id="TIGR02608">
    <property type="entry name" value="delta_60_rpt"/>
    <property type="match status" value="11"/>
</dbReference>
<feature type="domain" description="Secretion system C-terminal sorting" evidence="2">
    <location>
        <begin position="781"/>
        <end position="852"/>
    </location>
</feature>
<feature type="signal peptide" evidence="1">
    <location>
        <begin position="1"/>
        <end position="23"/>
    </location>
</feature>
<evidence type="ECO:0000256" key="1">
    <source>
        <dbReference type="SAM" id="SignalP"/>
    </source>
</evidence>
<dbReference type="SUPFAM" id="SSF63829">
    <property type="entry name" value="Calcium-dependent phosphotriesterase"/>
    <property type="match status" value="2"/>
</dbReference>
<accession>A0ABP7QK68</accession>
<reference evidence="4" key="1">
    <citation type="journal article" date="2019" name="Int. J. Syst. Evol. Microbiol.">
        <title>The Global Catalogue of Microorganisms (GCM) 10K type strain sequencing project: providing services to taxonomists for standard genome sequencing and annotation.</title>
        <authorList>
            <consortium name="The Broad Institute Genomics Platform"/>
            <consortium name="The Broad Institute Genome Sequencing Center for Infectious Disease"/>
            <person name="Wu L."/>
            <person name="Ma J."/>
        </authorList>
    </citation>
    <scope>NUCLEOTIDE SEQUENCE [LARGE SCALE GENOMIC DNA]</scope>
    <source>
        <strain evidence="4">JCM 17217</strain>
    </source>
</reference>
<evidence type="ECO:0000313" key="4">
    <source>
        <dbReference type="Proteomes" id="UP001501556"/>
    </source>
</evidence>
<feature type="chain" id="PRO_5046852401" description="Secretion system C-terminal sorting domain-containing protein" evidence="1">
    <location>
        <begin position="24"/>
        <end position="853"/>
    </location>
</feature>
<sequence>MKILRLAIAGLLLAPLTHFQAAAQVLDPTFASPTSIFAPAAVFTMGDQQADGKRLLSGTFTRVNGTASGRLVRLDAAGAVDVPFGQNVGLGSNVFRIKNLPNGQYLLGANGGSITVGTTSRVELLRLNANGTPDNGFDPGPGPDFTNDYGYVQNYDVQADGKVVVVGYFNTYSGATAAGVVRLNADGSVDTGFSAGSGILSTSNQYASAYTVAVQPNGKILVGGDFETFNGTPAPGIVRLNANGSIDATFAPLLLAGSQVEGLTLQPDGKVLVNGYLVNTATPGSGPGLVRLLTTGAIDNTFAVSSSQFPVGSISTTFSDAAVRLQADGKIVVAGYFSTGPANGLARLTSTGALDNSFQFNGNPNSNPSSISLDATGGVVVGNYFNTLRNQENNLLRLTSTGASDPTFAAKLQIPGNVVAMVRQADGKLVVGGNFTEMNGQPVHRLARLATNGTLETSYSAATGVLPAAVTCLALQPDGKVVAGMVQGVSRLGTTGAPDLGFAAPALATSNLTAVAVQPDGRILVAGGLNGVGGAGLARLTSTGATDFSFSRAVSSTGTGSPNGTDALLVQADGKIVVGGRFRPTGQPSAVVRVVRYETTGALDPTFNNLSTFTATNGTTAPSNRVYALAQQPDGKLLVGGNFDAVDGTLHYGVARLDAAGMADASFAPNALLTGNVFALAQQPNGRVLLGGSFTNSSATTGQINLGRMLANGQTDASFGNTAVPNTTVRSLLVQPDGAIVLAGTFTTVNFQPALGVARITAPNVLAVAAPAAVAGRTAAWPVPAHGLLHVRPDASAHPRSIELLDALGRPVLALPVGTAAELTLNIERLPAGVYLLRVAYENGSVTRRIAVQ</sequence>
<dbReference type="EMBL" id="BAABDI010000024">
    <property type="protein sequence ID" value="GAA3983473.1"/>
    <property type="molecule type" value="Genomic_DNA"/>
</dbReference>
<dbReference type="Gene3D" id="2.80.10.50">
    <property type="match status" value="6"/>
</dbReference>
<dbReference type="RefSeq" id="WP_345125754.1">
    <property type="nucleotide sequence ID" value="NZ_BAABDI010000024.1"/>
</dbReference>
<organism evidence="3 4">
    <name type="scientific">Hymenobacter antarcticus</name>
    <dbReference type="NCBI Taxonomy" id="486270"/>
    <lineage>
        <taxon>Bacteria</taxon>
        <taxon>Pseudomonadati</taxon>
        <taxon>Bacteroidota</taxon>
        <taxon>Cytophagia</taxon>
        <taxon>Cytophagales</taxon>
        <taxon>Hymenobacteraceae</taxon>
        <taxon>Hymenobacter</taxon>
    </lineage>
</organism>